<dbReference type="EMBL" id="DS027686">
    <property type="protein sequence ID" value="EAW24525.1"/>
    <property type="molecule type" value="Genomic_DNA"/>
</dbReference>
<dbReference type="OrthoDB" id="4507140at2759"/>
<evidence type="ECO:0000259" key="1">
    <source>
        <dbReference type="Pfam" id="PF20255"/>
    </source>
</evidence>
<dbReference type="HOGENOM" id="CLU_1993221_0_0_1"/>
<keyword evidence="3" id="KW-1185">Reference proteome</keyword>
<dbReference type="STRING" id="331117.A1D0K5"/>
<name>A1D0K5_NEOFI</name>
<gene>
    <name evidence="2" type="ORF">NFIA_041020</name>
</gene>
<proteinExistence type="predicted"/>
<dbReference type="RefSeq" id="XP_001266422.1">
    <property type="nucleotide sequence ID" value="XM_001266421.1"/>
</dbReference>
<evidence type="ECO:0000313" key="2">
    <source>
        <dbReference type="EMBL" id="EAW24525.1"/>
    </source>
</evidence>
<dbReference type="VEuPathDB" id="FungiDB:NFIA_041020"/>
<dbReference type="KEGG" id="nfi:NFIA_041020"/>
<dbReference type="Proteomes" id="UP000006702">
    <property type="component" value="Unassembled WGS sequence"/>
</dbReference>
<protein>
    <recommendedName>
        <fullName evidence="1">DUF6606 domain-containing protein</fullName>
    </recommendedName>
</protein>
<dbReference type="Pfam" id="PF20255">
    <property type="entry name" value="DUF6606"/>
    <property type="match status" value="1"/>
</dbReference>
<organism evidence="2 3">
    <name type="scientific">Neosartorya fischeri (strain ATCC 1020 / DSM 3700 / CBS 544.65 / FGSC A1164 / JCM 1740 / NRRL 181 / WB 181)</name>
    <name type="common">Aspergillus fischerianus</name>
    <dbReference type="NCBI Taxonomy" id="331117"/>
    <lineage>
        <taxon>Eukaryota</taxon>
        <taxon>Fungi</taxon>
        <taxon>Dikarya</taxon>
        <taxon>Ascomycota</taxon>
        <taxon>Pezizomycotina</taxon>
        <taxon>Eurotiomycetes</taxon>
        <taxon>Eurotiomycetidae</taxon>
        <taxon>Eurotiales</taxon>
        <taxon>Aspergillaceae</taxon>
        <taxon>Aspergillus</taxon>
        <taxon>Aspergillus subgen. Fumigati</taxon>
    </lineage>
</organism>
<sequence length="125" mass="13965">MFSCPPNFQERMIRTPITESFLLEKLLDVLDIIKTHFPGDELKVICSVATMVRPLKDSHTTSGCVSEDSLEEALAQLQSEGGHVLIHVRAQNVTLLMTNHNNKVNIKAFELSPRNEPVINTLGQL</sequence>
<accession>A1D0K5</accession>
<dbReference type="InterPro" id="IPR046541">
    <property type="entry name" value="DUF6606"/>
</dbReference>
<evidence type="ECO:0000313" key="3">
    <source>
        <dbReference type="Proteomes" id="UP000006702"/>
    </source>
</evidence>
<reference evidence="3" key="1">
    <citation type="journal article" date="2008" name="PLoS Genet.">
        <title>Genomic islands in the pathogenic filamentous fungus Aspergillus fumigatus.</title>
        <authorList>
            <person name="Fedorova N.D."/>
            <person name="Khaldi N."/>
            <person name="Joardar V.S."/>
            <person name="Maiti R."/>
            <person name="Amedeo P."/>
            <person name="Anderson M.J."/>
            <person name="Crabtree J."/>
            <person name="Silva J.C."/>
            <person name="Badger J.H."/>
            <person name="Albarraq A."/>
            <person name="Angiuoli S."/>
            <person name="Bussey H."/>
            <person name="Bowyer P."/>
            <person name="Cotty P.J."/>
            <person name="Dyer P.S."/>
            <person name="Egan A."/>
            <person name="Galens K."/>
            <person name="Fraser-Liggett C.M."/>
            <person name="Haas B.J."/>
            <person name="Inman J.M."/>
            <person name="Kent R."/>
            <person name="Lemieux S."/>
            <person name="Malavazi I."/>
            <person name="Orvis J."/>
            <person name="Roemer T."/>
            <person name="Ronning C.M."/>
            <person name="Sundaram J.P."/>
            <person name="Sutton G."/>
            <person name="Turner G."/>
            <person name="Venter J.C."/>
            <person name="White O.R."/>
            <person name="Whitty B.R."/>
            <person name="Youngman P."/>
            <person name="Wolfe K.H."/>
            <person name="Goldman G.H."/>
            <person name="Wortman J.R."/>
            <person name="Jiang B."/>
            <person name="Denning D.W."/>
            <person name="Nierman W.C."/>
        </authorList>
    </citation>
    <scope>NUCLEOTIDE SEQUENCE [LARGE SCALE GENOMIC DNA]</scope>
    <source>
        <strain evidence="3">ATCC 1020 / DSM 3700 / CBS 544.65 / FGSC A1164 / JCM 1740 / NRRL 181 / WB 181</strain>
    </source>
</reference>
<dbReference type="GeneID" id="4592924"/>
<dbReference type="AlphaFoldDB" id="A1D0K5"/>
<feature type="domain" description="DUF6606" evidence="1">
    <location>
        <begin position="5"/>
        <end position="125"/>
    </location>
</feature>